<feature type="compositionally biased region" description="Low complexity" evidence="1">
    <location>
        <begin position="810"/>
        <end position="837"/>
    </location>
</feature>
<name>A0A8H5FGR7_9AGAR</name>
<evidence type="ECO:0000313" key="3">
    <source>
        <dbReference type="Proteomes" id="UP000541558"/>
    </source>
</evidence>
<dbReference type="Proteomes" id="UP000541558">
    <property type="component" value="Unassembled WGS sequence"/>
</dbReference>
<feature type="compositionally biased region" description="Low complexity" evidence="1">
    <location>
        <begin position="958"/>
        <end position="968"/>
    </location>
</feature>
<feature type="compositionally biased region" description="Polar residues" evidence="1">
    <location>
        <begin position="445"/>
        <end position="470"/>
    </location>
</feature>
<reference evidence="2 3" key="1">
    <citation type="journal article" date="2020" name="ISME J.">
        <title>Uncovering the hidden diversity of litter-decomposition mechanisms in mushroom-forming fungi.</title>
        <authorList>
            <person name="Floudas D."/>
            <person name="Bentzer J."/>
            <person name="Ahren D."/>
            <person name="Johansson T."/>
            <person name="Persson P."/>
            <person name="Tunlid A."/>
        </authorList>
    </citation>
    <scope>NUCLEOTIDE SEQUENCE [LARGE SCALE GENOMIC DNA]</scope>
    <source>
        <strain evidence="2 3">CBS 175.51</strain>
    </source>
</reference>
<feature type="compositionally biased region" description="Pro residues" evidence="1">
    <location>
        <begin position="862"/>
        <end position="875"/>
    </location>
</feature>
<feature type="compositionally biased region" description="Basic and acidic residues" evidence="1">
    <location>
        <begin position="222"/>
        <end position="231"/>
    </location>
</feature>
<feature type="compositionally biased region" description="Polar residues" evidence="1">
    <location>
        <begin position="391"/>
        <end position="436"/>
    </location>
</feature>
<feature type="compositionally biased region" description="Polar residues" evidence="1">
    <location>
        <begin position="145"/>
        <end position="157"/>
    </location>
</feature>
<feature type="compositionally biased region" description="Polar residues" evidence="1">
    <location>
        <begin position="76"/>
        <end position="92"/>
    </location>
</feature>
<feature type="compositionally biased region" description="Pro residues" evidence="1">
    <location>
        <begin position="562"/>
        <end position="574"/>
    </location>
</feature>
<dbReference type="AlphaFoldDB" id="A0A8H5FGR7"/>
<organism evidence="2 3">
    <name type="scientific">Ephemerocybe angulata</name>
    <dbReference type="NCBI Taxonomy" id="980116"/>
    <lineage>
        <taxon>Eukaryota</taxon>
        <taxon>Fungi</taxon>
        <taxon>Dikarya</taxon>
        <taxon>Basidiomycota</taxon>
        <taxon>Agaricomycotina</taxon>
        <taxon>Agaricomycetes</taxon>
        <taxon>Agaricomycetidae</taxon>
        <taxon>Agaricales</taxon>
        <taxon>Agaricineae</taxon>
        <taxon>Psathyrellaceae</taxon>
        <taxon>Ephemerocybe</taxon>
    </lineage>
</organism>
<dbReference type="OrthoDB" id="3262497at2759"/>
<keyword evidence="3" id="KW-1185">Reference proteome</keyword>
<evidence type="ECO:0000256" key="1">
    <source>
        <dbReference type="SAM" id="MobiDB-lite"/>
    </source>
</evidence>
<comment type="caution">
    <text evidence="2">The sequence shown here is derived from an EMBL/GenBank/DDBJ whole genome shotgun (WGS) entry which is preliminary data.</text>
</comment>
<gene>
    <name evidence="2" type="ORF">D9611_006389</name>
</gene>
<feature type="compositionally biased region" description="Polar residues" evidence="1">
    <location>
        <begin position="202"/>
        <end position="212"/>
    </location>
</feature>
<sequence length="1141" mass="119612">MDDPWADPWGDSSKKAPTEDVKPLESKWNAVPSLGESIRTVKPVEPPSWEPKESTAWAPPTVQVDPAPSWGDELPSWTSPGSSLDNPTTIESFSLAEGEDSTTRFDQAEESDESRPSTPTTQVIEPDDEEASPVVAPVDLPAPSFRNSSPGIGQSQELEVDGFGGFESGLESAATEDNAGWLPSPNSFTEPEAVGGDVWGNSWGSEDSISQAQEEEQPDEWEAARQRKEEQDKHVILSYRQPPEYLDNIITLFEGLGSDLWKKESELDASSAGHRRYDPQSLNLNSSAEKIVPDELSLPLALPFPQTFTSKRLVDALKLTRHAHLTSKGPVAMYMNSKGSTTWEASIKAKPDITQQDVAPAGWKIVPRSESPVPDATQKRASSGGILSFFTRRSTNSPNPGTPQRSGSPASSLPASVRAETSSPRPSIDTSVSRAPSQGKEKASATASPSSSLFQSTAPTQSPVNVSSPAAVQAPTKAPDVFSPEDEHDDPAPSTMSRFFGRFGRGSRSTALSQHESVSLSADDLEFLSDVVPVAQIAQEGINDSAQMKALSSMIQSSPLPTALPPPLAPPPSGPQLKAAMPRPAVAPRIEEDLFSLFETSAPFGSNTSTNDDKQRQPLPSIPHSSLGALSPAPAKTTITPPLSFPDFFSSATSPPALPPPPIPPKFTPPLGTTSSMTRTSNPANSPLLARMTTTPSAARSTLIPTLLPPPPSTNRPRIPNGQGASSRSQTPSIVTPPSQPTIDEDDEFADFITSPVNPSQAASFTPSMIPIIPSTTSNAMDFDDFSDFLTPVPQTQTRSRGSTPGLTHSAHNSMSASQSSLSSSTGTKSSSSSPRVSRAEHQRTLSLLEVAANRGDAWLSPPSPLPAPLPPPDAPAKKATDLLSGNSMEAQQERAIASLAPPPKNMPLPAERQVMSSWSFPSAPVPANKPTRALSPPMQPQYTPPVVSTPPPSNALPPSRSGSSGWSFPPPPGMNGLASRTTSPPVQGRVTPRAVATPPIPPANTTVPIQPSGSGWSFPPPPSGSGSVSRAFSPPMQGRSSPRGAATPPPAVNPVAVPSQLASSGWNFPPPPTMNGPSAKTTSPPPPAAPGLGGLNLGTFSPPKPTSQRPVPSAPVPAPTPAAASKGGLSASDLAFFEGL</sequence>
<protein>
    <submittedName>
        <fullName evidence="2">Uncharacterized protein</fullName>
    </submittedName>
</protein>
<feature type="region of interest" description="Disordered" evidence="1">
    <location>
        <begin position="362"/>
        <end position="501"/>
    </location>
</feature>
<feature type="region of interest" description="Disordered" evidence="1">
    <location>
        <begin position="601"/>
        <end position="746"/>
    </location>
</feature>
<feature type="region of interest" description="Disordered" evidence="1">
    <location>
        <begin position="788"/>
        <end position="842"/>
    </location>
</feature>
<dbReference type="EMBL" id="JAACJK010000059">
    <property type="protein sequence ID" value="KAF5335967.1"/>
    <property type="molecule type" value="Genomic_DNA"/>
</dbReference>
<feature type="region of interest" description="Disordered" evidence="1">
    <location>
        <begin position="557"/>
        <end position="584"/>
    </location>
</feature>
<accession>A0A8H5FGR7</accession>
<feature type="compositionally biased region" description="Pro residues" evidence="1">
    <location>
        <begin position="938"/>
        <end position="956"/>
    </location>
</feature>
<feature type="compositionally biased region" description="Polar residues" evidence="1">
    <location>
        <begin position="671"/>
        <end position="685"/>
    </location>
</feature>
<feature type="compositionally biased region" description="Polar residues" evidence="1">
    <location>
        <begin position="793"/>
        <end position="807"/>
    </location>
</feature>
<feature type="compositionally biased region" description="Pro residues" evidence="1">
    <location>
        <begin position="656"/>
        <end position="668"/>
    </location>
</feature>
<proteinExistence type="predicted"/>
<evidence type="ECO:0000313" key="2">
    <source>
        <dbReference type="EMBL" id="KAF5335967.1"/>
    </source>
</evidence>
<feature type="compositionally biased region" description="Polar residues" evidence="1">
    <location>
        <begin position="723"/>
        <end position="737"/>
    </location>
</feature>
<feature type="region of interest" description="Disordered" evidence="1">
    <location>
        <begin position="858"/>
        <end position="1133"/>
    </location>
</feature>
<feature type="compositionally biased region" description="Basic and acidic residues" evidence="1">
    <location>
        <begin position="12"/>
        <end position="25"/>
    </location>
</feature>
<feature type="region of interest" description="Disordered" evidence="1">
    <location>
        <begin position="1"/>
        <end position="231"/>
    </location>
</feature>